<dbReference type="SUPFAM" id="SSF46785">
    <property type="entry name" value="Winged helix' DNA-binding domain"/>
    <property type="match status" value="1"/>
</dbReference>
<gene>
    <name evidence="1" type="ORF">F4553_002206</name>
</gene>
<name>A0A841BI84_9ACTN</name>
<evidence type="ECO:0000313" key="1">
    <source>
        <dbReference type="EMBL" id="MBB5868827.1"/>
    </source>
</evidence>
<dbReference type="InterPro" id="IPR036388">
    <property type="entry name" value="WH-like_DNA-bd_sf"/>
</dbReference>
<dbReference type="Gene3D" id="1.10.10.10">
    <property type="entry name" value="Winged helix-like DNA-binding domain superfamily/Winged helix DNA-binding domain"/>
    <property type="match status" value="1"/>
</dbReference>
<dbReference type="AlphaFoldDB" id="A0A841BI84"/>
<keyword evidence="1" id="KW-0238">DNA-binding</keyword>
<dbReference type="Proteomes" id="UP000587527">
    <property type="component" value="Unassembled WGS sequence"/>
</dbReference>
<accession>A0A841BI84</accession>
<protein>
    <submittedName>
        <fullName evidence="1">DNA-binding PadR family transcriptional regulator</fullName>
    </submittedName>
</protein>
<sequence>MSGPKLRVTPDVARLLQEFLQEPTQPRYGYDLMASTGFPSGKIYPMFAKLVAAEWLVKERENIDPAAEGRPVRHFYRINPDMIAVVRQELAALSQYIAPRPATALRPGFGHA</sequence>
<comment type="caution">
    <text evidence="1">The sequence shown here is derived from an EMBL/GenBank/DDBJ whole genome shotgun (WGS) entry which is preliminary data.</text>
</comment>
<reference evidence="1 2" key="1">
    <citation type="submission" date="2020-08" db="EMBL/GenBank/DDBJ databases">
        <title>Sequencing the genomes of 1000 actinobacteria strains.</title>
        <authorList>
            <person name="Klenk H.-P."/>
        </authorList>
    </citation>
    <scope>NUCLEOTIDE SEQUENCE [LARGE SCALE GENOMIC DNA]</scope>
    <source>
        <strain evidence="1 2">DSM 45362</strain>
    </source>
</reference>
<organism evidence="1 2">
    <name type="scientific">Allocatelliglobosispora scoriae</name>
    <dbReference type="NCBI Taxonomy" id="643052"/>
    <lineage>
        <taxon>Bacteria</taxon>
        <taxon>Bacillati</taxon>
        <taxon>Actinomycetota</taxon>
        <taxon>Actinomycetes</taxon>
        <taxon>Micromonosporales</taxon>
        <taxon>Micromonosporaceae</taxon>
        <taxon>Allocatelliglobosispora</taxon>
    </lineage>
</organism>
<dbReference type="RefSeq" id="WP_184835046.1">
    <property type="nucleotide sequence ID" value="NZ_JACHMN010000002.1"/>
</dbReference>
<dbReference type="EMBL" id="JACHMN010000002">
    <property type="protein sequence ID" value="MBB5868827.1"/>
    <property type="molecule type" value="Genomic_DNA"/>
</dbReference>
<keyword evidence="2" id="KW-1185">Reference proteome</keyword>
<dbReference type="GO" id="GO:0003677">
    <property type="term" value="F:DNA binding"/>
    <property type="evidence" value="ECO:0007669"/>
    <property type="project" value="UniProtKB-KW"/>
</dbReference>
<evidence type="ECO:0000313" key="2">
    <source>
        <dbReference type="Proteomes" id="UP000587527"/>
    </source>
</evidence>
<proteinExistence type="predicted"/>
<dbReference type="InterPro" id="IPR036390">
    <property type="entry name" value="WH_DNA-bd_sf"/>
</dbReference>